<dbReference type="PANTHER" id="PTHR30419:SF2">
    <property type="entry name" value="LYSR FAMILY TRANSCRIPTIONAL REGULATOR"/>
    <property type="match status" value="1"/>
</dbReference>
<sequence length="299" mass="33657">MRHLQDYLFFNTIAAAGSIRKAADSLTITSTALNRRLISIEEELGVELFERLPKGVRLSSAGEVFLLHVREQLTDIERVKSQISDLYGERRGQVNIACSQALLPFFLPEQVAKYRHLHPNVTFKIQKRDRGFAEESLRNLSADLAIVFEPQSLADLQILSISRQPTYALVSKDHPLANKSIVKFSDCLQYPLALPSDEYGLRRILNKKADSLALKLEPMIESDSFEFLRHSTGFGEYISFQIEIGLPKHLEVMNLKAIPLDERDVPAGILYLAQLKGRTLPVAAAKFSQQLITDLPVSL</sequence>
<evidence type="ECO:0000313" key="6">
    <source>
        <dbReference type="EMBL" id="TYK66621.1"/>
    </source>
</evidence>
<dbReference type="EMBL" id="PJAI02000003">
    <property type="protein sequence ID" value="TYK66621.1"/>
    <property type="molecule type" value="Genomic_DNA"/>
</dbReference>
<evidence type="ECO:0000256" key="4">
    <source>
        <dbReference type="ARBA" id="ARBA00023163"/>
    </source>
</evidence>
<dbReference type="Pfam" id="PF00126">
    <property type="entry name" value="HTH_1"/>
    <property type="match status" value="1"/>
</dbReference>
<evidence type="ECO:0000256" key="1">
    <source>
        <dbReference type="ARBA" id="ARBA00009437"/>
    </source>
</evidence>
<comment type="caution">
    <text evidence="6">The sequence shown here is derived from an EMBL/GenBank/DDBJ whole genome shotgun (WGS) entry which is preliminary data.</text>
</comment>
<dbReference type="PANTHER" id="PTHR30419">
    <property type="entry name" value="HTH-TYPE TRANSCRIPTIONAL REGULATOR YBHD"/>
    <property type="match status" value="1"/>
</dbReference>
<protein>
    <submittedName>
        <fullName evidence="6">LysR family transcriptional regulator</fullName>
    </submittedName>
</protein>
<dbReference type="Gene3D" id="3.40.190.290">
    <property type="match status" value="1"/>
</dbReference>
<dbReference type="InterPro" id="IPR036390">
    <property type="entry name" value="WH_DNA-bd_sf"/>
</dbReference>
<dbReference type="InterPro" id="IPR000847">
    <property type="entry name" value="LysR_HTH_N"/>
</dbReference>
<keyword evidence="4" id="KW-0804">Transcription</keyword>
<gene>
    <name evidence="6" type="ORF">CWS31_004615</name>
</gene>
<evidence type="ECO:0000313" key="7">
    <source>
        <dbReference type="Proteomes" id="UP000815846"/>
    </source>
</evidence>
<evidence type="ECO:0000256" key="2">
    <source>
        <dbReference type="ARBA" id="ARBA00023015"/>
    </source>
</evidence>
<proteinExistence type="inferred from homology"/>
<dbReference type="RefSeq" id="WP_101344703.1">
    <property type="nucleotide sequence ID" value="NZ_PJAI02000003.1"/>
</dbReference>
<comment type="similarity">
    <text evidence="1">Belongs to the LysR transcriptional regulatory family.</text>
</comment>
<evidence type="ECO:0000256" key="3">
    <source>
        <dbReference type="ARBA" id="ARBA00023125"/>
    </source>
</evidence>
<evidence type="ECO:0000259" key="5">
    <source>
        <dbReference type="PROSITE" id="PS50931"/>
    </source>
</evidence>
<dbReference type="InterPro" id="IPR005119">
    <property type="entry name" value="LysR_subst-bd"/>
</dbReference>
<accession>A0ABY3MZF4</accession>
<keyword evidence="7" id="KW-1185">Reference proteome</keyword>
<dbReference type="PROSITE" id="PS50931">
    <property type="entry name" value="HTH_LYSR"/>
    <property type="match status" value="1"/>
</dbReference>
<reference evidence="6 7" key="1">
    <citation type="submission" date="2019-08" db="EMBL/GenBank/DDBJ databases">
        <title>Microbe sample from Colwellia echini.</title>
        <authorList>
            <person name="Christiansen L."/>
            <person name="Pathiraja D."/>
            <person name="Schultz-Johansen M."/>
            <person name="Choi I.-G."/>
            <person name="Stougaard P."/>
        </authorList>
    </citation>
    <scope>NUCLEOTIDE SEQUENCE [LARGE SCALE GENOMIC DNA]</scope>
    <source>
        <strain evidence="6 7">A3</strain>
    </source>
</reference>
<dbReference type="InterPro" id="IPR036388">
    <property type="entry name" value="WH-like_DNA-bd_sf"/>
</dbReference>
<dbReference type="SUPFAM" id="SSF46785">
    <property type="entry name" value="Winged helix' DNA-binding domain"/>
    <property type="match status" value="1"/>
</dbReference>
<dbReference type="Pfam" id="PF03466">
    <property type="entry name" value="LysR_substrate"/>
    <property type="match status" value="1"/>
</dbReference>
<dbReference type="Gene3D" id="1.10.10.10">
    <property type="entry name" value="Winged helix-like DNA-binding domain superfamily/Winged helix DNA-binding domain"/>
    <property type="match status" value="1"/>
</dbReference>
<feature type="domain" description="HTH lysR-type" evidence="5">
    <location>
        <begin position="1"/>
        <end position="59"/>
    </location>
</feature>
<dbReference type="InterPro" id="IPR050950">
    <property type="entry name" value="HTH-type_LysR_regulators"/>
</dbReference>
<dbReference type="Proteomes" id="UP000815846">
    <property type="component" value="Unassembled WGS sequence"/>
</dbReference>
<name>A0ABY3MZF4_9GAMM</name>
<keyword evidence="3" id="KW-0238">DNA-binding</keyword>
<organism evidence="6 7">
    <name type="scientific">Colwellia echini</name>
    <dbReference type="NCBI Taxonomy" id="1982103"/>
    <lineage>
        <taxon>Bacteria</taxon>
        <taxon>Pseudomonadati</taxon>
        <taxon>Pseudomonadota</taxon>
        <taxon>Gammaproteobacteria</taxon>
        <taxon>Alteromonadales</taxon>
        <taxon>Colwelliaceae</taxon>
        <taxon>Colwellia</taxon>
    </lineage>
</organism>
<keyword evidence="2" id="KW-0805">Transcription regulation</keyword>
<dbReference type="SUPFAM" id="SSF53850">
    <property type="entry name" value="Periplasmic binding protein-like II"/>
    <property type="match status" value="1"/>
</dbReference>